<organism evidence="2 3">
    <name type="scientific">Sphingomonas jinjuensis</name>
    <dbReference type="NCBI Taxonomy" id="535907"/>
    <lineage>
        <taxon>Bacteria</taxon>
        <taxon>Pseudomonadati</taxon>
        <taxon>Pseudomonadota</taxon>
        <taxon>Alphaproteobacteria</taxon>
        <taxon>Sphingomonadales</taxon>
        <taxon>Sphingomonadaceae</taxon>
        <taxon>Sphingomonas</taxon>
    </lineage>
</organism>
<evidence type="ECO:0000313" key="2">
    <source>
        <dbReference type="EMBL" id="MBB4152648.1"/>
    </source>
</evidence>
<dbReference type="PANTHER" id="PTHR15887:SF1">
    <property type="entry name" value="TRANSMEMBRANE PROTEIN 69"/>
    <property type="match status" value="1"/>
</dbReference>
<feature type="transmembrane region" description="Helical" evidence="1">
    <location>
        <begin position="129"/>
        <end position="148"/>
    </location>
</feature>
<dbReference type="EMBL" id="JACIEV010000001">
    <property type="protein sequence ID" value="MBB4152648.1"/>
    <property type="molecule type" value="Genomic_DNA"/>
</dbReference>
<gene>
    <name evidence="2" type="ORF">GGQ80_000524</name>
</gene>
<feature type="transmembrane region" description="Helical" evidence="1">
    <location>
        <begin position="12"/>
        <end position="31"/>
    </location>
</feature>
<dbReference type="PANTHER" id="PTHR15887">
    <property type="entry name" value="TRANSMEMBRANE PROTEIN 69"/>
    <property type="match status" value="1"/>
</dbReference>
<keyword evidence="1" id="KW-0472">Membrane</keyword>
<keyword evidence="1" id="KW-1133">Transmembrane helix</keyword>
<dbReference type="RefSeq" id="WP_183982241.1">
    <property type="nucleotide sequence ID" value="NZ_JACIEV010000001.1"/>
</dbReference>
<dbReference type="InterPro" id="IPR021836">
    <property type="entry name" value="DUF3429"/>
</dbReference>
<dbReference type="Proteomes" id="UP000529795">
    <property type="component" value="Unassembled WGS sequence"/>
</dbReference>
<evidence type="ECO:0000256" key="1">
    <source>
        <dbReference type="SAM" id="Phobius"/>
    </source>
</evidence>
<dbReference type="Pfam" id="PF11911">
    <property type="entry name" value="DUF3429"/>
    <property type="match status" value="1"/>
</dbReference>
<feature type="transmembrane region" description="Helical" evidence="1">
    <location>
        <begin position="71"/>
        <end position="91"/>
    </location>
</feature>
<proteinExistence type="predicted"/>
<sequence>MTSRVAPEARLLGYAGLLPQIAAVVMLAGASPVVGRLGAMLAFGYGALILSFLGGIWWGFAVKREGGQTPLLVVAVLPSLVALALGIAATVRGDMGRSLVGLGLAILLTLMVERRLVASGEAPNGWMALRVPLSVGLGVLTIVAGVLAW</sequence>
<comment type="caution">
    <text evidence="2">The sequence shown here is derived from an EMBL/GenBank/DDBJ whole genome shotgun (WGS) entry which is preliminary data.</text>
</comment>
<dbReference type="AlphaFoldDB" id="A0A840FF73"/>
<accession>A0A840FF73</accession>
<name>A0A840FF73_9SPHN</name>
<keyword evidence="3" id="KW-1185">Reference proteome</keyword>
<reference evidence="2 3" key="1">
    <citation type="submission" date="2020-08" db="EMBL/GenBank/DDBJ databases">
        <title>Genomic Encyclopedia of Type Strains, Phase IV (KMG-IV): sequencing the most valuable type-strain genomes for metagenomic binning, comparative biology and taxonomic classification.</title>
        <authorList>
            <person name="Goeker M."/>
        </authorList>
    </citation>
    <scope>NUCLEOTIDE SEQUENCE [LARGE SCALE GENOMIC DNA]</scope>
    <source>
        <strain evidence="2 3">YC6723</strain>
    </source>
</reference>
<evidence type="ECO:0008006" key="4">
    <source>
        <dbReference type="Google" id="ProtNLM"/>
    </source>
</evidence>
<protein>
    <recommendedName>
        <fullName evidence="4">DUF3429 domain-containing protein</fullName>
    </recommendedName>
</protein>
<evidence type="ECO:0000313" key="3">
    <source>
        <dbReference type="Proteomes" id="UP000529795"/>
    </source>
</evidence>
<keyword evidence="1" id="KW-0812">Transmembrane</keyword>
<feature type="transmembrane region" description="Helical" evidence="1">
    <location>
        <begin position="37"/>
        <end position="59"/>
    </location>
</feature>